<proteinExistence type="inferred from homology"/>
<dbReference type="PANTHER" id="PTHR42982">
    <property type="entry name" value="SEC-INDEPENDENT PROTEIN TRANSLOCASE PROTEIN TATA"/>
    <property type="match status" value="1"/>
</dbReference>
<evidence type="ECO:0000256" key="4">
    <source>
        <dbReference type="ARBA" id="ARBA00022692"/>
    </source>
</evidence>
<evidence type="ECO:0000256" key="6">
    <source>
        <dbReference type="ARBA" id="ARBA00022989"/>
    </source>
</evidence>
<dbReference type="Pfam" id="PF02416">
    <property type="entry name" value="TatA_B_E"/>
    <property type="match status" value="1"/>
</dbReference>
<dbReference type="InterPro" id="IPR003369">
    <property type="entry name" value="TatA/B/E"/>
</dbReference>
<name>A0ABP7WWK8_9SPHI</name>
<dbReference type="PANTHER" id="PTHR42982:SF1">
    <property type="entry name" value="SEC-INDEPENDENT PROTEIN TRANSLOCASE PROTEIN TATA"/>
    <property type="match status" value="1"/>
</dbReference>
<keyword evidence="6 9" id="KW-1133">Transmembrane helix</keyword>
<keyword evidence="12" id="KW-1185">Reference proteome</keyword>
<evidence type="ECO:0000256" key="7">
    <source>
        <dbReference type="ARBA" id="ARBA00023010"/>
    </source>
</evidence>
<comment type="similarity">
    <text evidence="9">Belongs to the TatA/E family.</text>
</comment>
<evidence type="ECO:0000256" key="5">
    <source>
        <dbReference type="ARBA" id="ARBA00022927"/>
    </source>
</evidence>
<accession>A0ABP7WWK8</accession>
<dbReference type="HAMAP" id="MF_00236">
    <property type="entry name" value="TatA_E"/>
    <property type="match status" value="1"/>
</dbReference>
<protein>
    <recommendedName>
        <fullName evidence="9">Sec-independent protein translocase protein TatA</fullName>
    </recommendedName>
</protein>
<dbReference type="RefSeq" id="WP_345104193.1">
    <property type="nucleotide sequence ID" value="NZ_BAABCV010000007.1"/>
</dbReference>
<reference evidence="12" key="1">
    <citation type="journal article" date="2019" name="Int. J. Syst. Evol. Microbiol.">
        <title>The Global Catalogue of Microorganisms (GCM) 10K type strain sequencing project: providing services to taxonomists for standard genome sequencing and annotation.</title>
        <authorList>
            <consortium name="The Broad Institute Genomics Platform"/>
            <consortium name="The Broad Institute Genome Sequencing Center for Infectious Disease"/>
            <person name="Wu L."/>
            <person name="Ma J."/>
        </authorList>
    </citation>
    <scope>NUCLEOTIDE SEQUENCE [LARGE SCALE GENOMIC DNA]</scope>
    <source>
        <strain evidence="12">JCM 17085</strain>
    </source>
</reference>
<evidence type="ECO:0000313" key="12">
    <source>
        <dbReference type="Proteomes" id="UP001500841"/>
    </source>
</evidence>
<keyword evidence="2 9" id="KW-0813">Transport</keyword>
<evidence type="ECO:0000256" key="8">
    <source>
        <dbReference type="ARBA" id="ARBA00023136"/>
    </source>
</evidence>
<dbReference type="Proteomes" id="UP001500841">
    <property type="component" value="Unassembled WGS sequence"/>
</dbReference>
<feature type="compositionally biased region" description="Basic and acidic residues" evidence="10">
    <location>
        <begin position="60"/>
        <end position="95"/>
    </location>
</feature>
<evidence type="ECO:0000256" key="1">
    <source>
        <dbReference type="ARBA" id="ARBA00004162"/>
    </source>
</evidence>
<comment type="subunit">
    <text evidence="9">Forms a complex with TatC.</text>
</comment>
<organism evidence="11 12">
    <name type="scientific">Mucilaginibacter panaciglaebae</name>
    <dbReference type="NCBI Taxonomy" id="502331"/>
    <lineage>
        <taxon>Bacteria</taxon>
        <taxon>Pseudomonadati</taxon>
        <taxon>Bacteroidota</taxon>
        <taxon>Sphingobacteriia</taxon>
        <taxon>Sphingobacteriales</taxon>
        <taxon>Sphingobacteriaceae</taxon>
        <taxon>Mucilaginibacter</taxon>
    </lineage>
</organism>
<sequence>MFSSVLLFFEFTPPEIMLILFVVLLLFGGDKLPGLARGLGKGIRDFKDASEGVKREINNQIDNYDKKKEETKAAEETPKIAEHSTDNPAGTKEETPAVTTAPAATPVANTVPVSQTHSATDNVLFDGTPESDPELYKHYRGEGAIEESATTTAIDSEKKQTNN</sequence>
<feature type="compositionally biased region" description="Basic and acidic residues" evidence="10">
    <location>
        <begin position="134"/>
        <end position="143"/>
    </location>
</feature>
<evidence type="ECO:0000256" key="3">
    <source>
        <dbReference type="ARBA" id="ARBA00022475"/>
    </source>
</evidence>
<comment type="caution">
    <text evidence="11">The sequence shown here is derived from an EMBL/GenBank/DDBJ whole genome shotgun (WGS) entry which is preliminary data.</text>
</comment>
<keyword evidence="7 9" id="KW-0811">Translocation</keyword>
<feature type="transmembrane region" description="Helical" evidence="9">
    <location>
        <begin position="6"/>
        <end position="27"/>
    </location>
</feature>
<dbReference type="InterPro" id="IPR006312">
    <property type="entry name" value="TatA/E"/>
</dbReference>
<feature type="region of interest" description="Disordered" evidence="10">
    <location>
        <begin position="60"/>
        <end position="163"/>
    </location>
</feature>
<keyword evidence="8 9" id="KW-0472">Membrane</keyword>
<gene>
    <name evidence="9" type="primary">tatA</name>
    <name evidence="11" type="ORF">GCM10022392_22270</name>
</gene>
<dbReference type="EMBL" id="BAABCV010000007">
    <property type="protein sequence ID" value="GAA4098121.1"/>
    <property type="molecule type" value="Genomic_DNA"/>
</dbReference>
<evidence type="ECO:0000256" key="10">
    <source>
        <dbReference type="SAM" id="MobiDB-lite"/>
    </source>
</evidence>
<keyword evidence="3 9" id="KW-1003">Cell membrane</keyword>
<evidence type="ECO:0000313" key="11">
    <source>
        <dbReference type="EMBL" id="GAA4098121.1"/>
    </source>
</evidence>
<feature type="compositionally biased region" description="Low complexity" evidence="10">
    <location>
        <begin position="96"/>
        <end position="113"/>
    </location>
</feature>
<keyword evidence="4 9" id="KW-0812">Transmembrane</keyword>
<keyword evidence="5 9" id="KW-0653">Protein transport</keyword>
<dbReference type="Gene3D" id="1.20.5.3310">
    <property type="match status" value="1"/>
</dbReference>
<evidence type="ECO:0000256" key="9">
    <source>
        <dbReference type="HAMAP-Rule" id="MF_00236"/>
    </source>
</evidence>
<comment type="subcellular location">
    <subcellularLocation>
        <location evidence="1 9">Cell membrane</location>
        <topology evidence="1 9">Single-pass membrane protein</topology>
    </subcellularLocation>
</comment>
<comment type="function">
    <text evidence="9">Part of the twin-arginine translocation (Tat) system that transports large folded proteins containing a characteristic twin-arginine motif in their signal peptide across membranes. TatA could form the protein-conducting channel of the Tat system.</text>
</comment>
<evidence type="ECO:0000256" key="2">
    <source>
        <dbReference type="ARBA" id="ARBA00022448"/>
    </source>
</evidence>